<evidence type="ECO:0000313" key="1">
    <source>
        <dbReference type="EMBL" id="VDK46771.1"/>
    </source>
</evidence>
<keyword evidence="2" id="KW-1185">Reference proteome</keyword>
<dbReference type="Proteomes" id="UP000282613">
    <property type="component" value="Unassembled WGS sequence"/>
</dbReference>
<proteinExistence type="predicted"/>
<sequence length="110" mass="12008">MNCVSLINQLFRLRQRANRSEFSRSTLINCPLLLPPQVESYVSWATVQRMIGLGPLNGFFAAASPASISYENPSRRLENSLSLCAISSESIAITLIEISVDGAMDQQCAG</sequence>
<name>A0A0R3WGE3_TAEAS</name>
<protein>
    <submittedName>
        <fullName evidence="1 3">Uncharacterized protein</fullName>
    </submittedName>
</protein>
<accession>A0A0R3WGE3</accession>
<evidence type="ECO:0000313" key="2">
    <source>
        <dbReference type="Proteomes" id="UP000282613"/>
    </source>
</evidence>
<dbReference type="EMBL" id="UYRS01019771">
    <property type="protein sequence ID" value="VDK46771.1"/>
    <property type="molecule type" value="Genomic_DNA"/>
</dbReference>
<dbReference type="AlphaFoldDB" id="A0A0R3WGE3"/>
<reference evidence="1 2" key="2">
    <citation type="submission" date="2018-11" db="EMBL/GenBank/DDBJ databases">
        <authorList>
            <consortium name="Pathogen Informatics"/>
        </authorList>
    </citation>
    <scope>NUCLEOTIDE SEQUENCE [LARGE SCALE GENOMIC DNA]</scope>
</reference>
<dbReference type="WBParaSite" id="TASK_0000993601-mRNA-1">
    <property type="protein sequence ID" value="TASK_0000993601-mRNA-1"/>
    <property type="gene ID" value="TASK_0000993601"/>
</dbReference>
<reference evidence="3" key="1">
    <citation type="submission" date="2017-02" db="UniProtKB">
        <authorList>
            <consortium name="WormBaseParasite"/>
        </authorList>
    </citation>
    <scope>IDENTIFICATION</scope>
</reference>
<evidence type="ECO:0000313" key="3">
    <source>
        <dbReference type="WBParaSite" id="TASK_0000993601-mRNA-1"/>
    </source>
</evidence>
<organism evidence="3">
    <name type="scientific">Taenia asiatica</name>
    <name type="common">Asian tapeworm</name>
    <dbReference type="NCBI Taxonomy" id="60517"/>
    <lineage>
        <taxon>Eukaryota</taxon>
        <taxon>Metazoa</taxon>
        <taxon>Spiralia</taxon>
        <taxon>Lophotrochozoa</taxon>
        <taxon>Platyhelminthes</taxon>
        <taxon>Cestoda</taxon>
        <taxon>Eucestoda</taxon>
        <taxon>Cyclophyllidea</taxon>
        <taxon>Taeniidae</taxon>
        <taxon>Taenia</taxon>
    </lineage>
</organism>
<gene>
    <name evidence="1" type="ORF">TASK_LOCUS9937</name>
</gene>